<evidence type="ECO:0008006" key="5">
    <source>
        <dbReference type="Google" id="ProtNLM"/>
    </source>
</evidence>
<evidence type="ECO:0000313" key="3">
    <source>
        <dbReference type="EMBL" id="MXO72984.1"/>
    </source>
</evidence>
<dbReference type="EMBL" id="WTYV01000007">
    <property type="protein sequence ID" value="MXO72984.1"/>
    <property type="molecule type" value="Genomic_DNA"/>
</dbReference>
<proteinExistence type="predicted"/>
<feature type="chain" id="PRO_5032804222" description="Sel1 repeat family protein" evidence="2">
    <location>
        <begin position="25"/>
        <end position="468"/>
    </location>
</feature>
<protein>
    <recommendedName>
        <fullName evidence="5">Sel1 repeat family protein</fullName>
    </recommendedName>
</protein>
<dbReference type="RefSeq" id="WP_160772921.1">
    <property type="nucleotide sequence ID" value="NZ_WTYV01000007.1"/>
</dbReference>
<organism evidence="3 4">
    <name type="scientific">Alteraurantiacibacter buctensis</name>
    <dbReference type="NCBI Taxonomy" id="1503981"/>
    <lineage>
        <taxon>Bacteria</taxon>
        <taxon>Pseudomonadati</taxon>
        <taxon>Pseudomonadota</taxon>
        <taxon>Alphaproteobacteria</taxon>
        <taxon>Sphingomonadales</taxon>
        <taxon>Erythrobacteraceae</taxon>
        <taxon>Alteraurantiacibacter</taxon>
    </lineage>
</organism>
<dbReference type="AlphaFoldDB" id="A0A844Z2S0"/>
<dbReference type="PANTHER" id="PTHR11102:SF160">
    <property type="entry name" value="ERAD-ASSOCIATED E3 UBIQUITIN-PROTEIN LIGASE COMPONENT HRD3"/>
    <property type="match status" value="1"/>
</dbReference>
<keyword evidence="4" id="KW-1185">Reference proteome</keyword>
<dbReference type="OrthoDB" id="9812126at2"/>
<keyword evidence="2" id="KW-0732">Signal</keyword>
<dbReference type="Proteomes" id="UP000466966">
    <property type="component" value="Unassembled WGS sequence"/>
</dbReference>
<dbReference type="SUPFAM" id="SSF81901">
    <property type="entry name" value="HCP-like"/>
    <property type="match status" value="2"/>
</dbReference>
<name>A0A844Z2S0_9SPHN</name>
<dbReference type="Pfam" id="PF08238">
    <property type="entry name" value="Sel1"/>
    <property type="match status" value="7"/>
</dbReference>
<evidence type="ECO:0000256" key="1">
    <source>
        <dbReference type="SAM" id="MobiDB-lite"/>
    </source>
</evidence>
<dbReference type="Gene3D" id="1.25.40.10">
    <property type="entry name" value="Tetratricopeptide repeat domain"/>
    <property type="match status" value="2"/>
</dbReference>
<feature type="signal peptide" evidence="2">
    <location>
        <begin position="1"/>
        <end position="24"/>
    </location>
</feature>
<dbReference type="PANTHER" id="PTHR11102">
    <property type="entry name" value="SEL-1-LIKE PROTEIN"/>
    <property type="match status" value="1"/>
</dbReference>
<dbReference type="SMART" id="SM00671">
    <property type="entry name" value="SEL1"/>
    <property type="match status" value="7"/>
</dbReference>
<evidence type="ECO:0000313" key="4">
    <source>
        <dbReference type="Proteomes" id="UP000466966"/>
    </source>
</evidence>
<dbReference type="InterPro" id="IPR006597">
    <property type="entry name" value="Sel1-like"/>
</dbReference>
<accession>A0A844Z2S0</accession>
<evidence type="ECO:0000256" key="2">
    <source>
        <dbReference type="SAM" id="SignalP"/>
    </source>
</evidence>
<gene>
    <name evidence="3" type="ORF">GRI99_15245</name>
</gene>
<feature type="region of interest" description="Disordered" evidence="1">
    <location>
        <begin position="447"/>
        <end position="468"/>
    </location>
</feature>
<dbReference type="InterPro" id="IPR011990">
    <property type="entry name" value="TPR-like_helical_dom_sf"/>
</dbReference>
<dbReference type="InterPro" id="IPR050767">
    <property type="entry name" value="Sel1_AlgK"/>
</dbReference>
<sequence length="468" mass="48779">MRAKRPMLAFWAIVLGVWTGAAQADPATDERNRQAMMASMRAQDAANDRAAADRAFQAGLAQQRSLGSSIGSSSSSSFGSGGMGTPLDGLAAALSSGGQSSGGPQSVVDRRTYIIYQQETSEQVVARLFAEAEGGNPESAWNLARLYYTGYAGVPRDDAQARRWFATAGERGHAEALANLGYFAHEGIGGPQDQALALDSTARAAAAGSTYGAGLNGLYRLSGLADGQLDPVAVANLERAADAGELFAQAALGTIVYELGVGTAENWERAAHYARLAADQGHGPSMTELARMMFVGRGVAQDQREAVAMFRRAAEAGDPAGMSFLGQLYMTGQGVPNDVAAGLELFRRAADLGHPEAQGVYGLSLMLGQGVAENVPEGLRYIRLGAAQNDPQALTVLGKMTFVGEGGITSDERRGIELLQAAAALGYQDAIDTLDMDEVQDAMTRLGMTSTAAPASRKSADTVGKSKG</sequence>
<reference evidence="3 4" key="1">
    <citation type="submission" date="2019-12" db="EMBL/GenBank/DDBJ databases">
        <title>Genomic-based taxomic classification of the family Erythrobacteraceae.</title>
        <authorList>
            <person name="Xu L."/>
        </authorList>
    </citation>
    <scope>NUCLEOTIDE SEQUENCE [LARGE SCALE GENOMIC DNA]</scope>
    <source>
        <strain evidence="3 4">M0322</strain>
    </source>
</reference>
<comment type="caution">
    <text evidence="3">The sequence shown here is derived from an EMBL/GenBank/DDBJ whole genome shotgun (WGS) entry which is preliminary data.</text>
</comment>